<dbReference type="InterPro" id="IPR004839">
    <property type="entry name" value="Aminotransferase_I/II_large"/>
</dbReference>
<name>A0A5N5V2R8_MYCPH</name>
<dbReference type="EC" id="2.3.1.47" evidence="2"/>
<feature type="domain" description="Aminotransferase class I/classII large" evidence="9">
    <location>
        <begin position="44"/>
        <end position="388"/>
    </location>
</feature>
<keyword evidence="4 8" id="KW-0663">Pyridoxal phosphate</keyword>
<evidence type="ECO:0000256" key="8">
    <source>
        <dbReference type="RuleBase" id="RU003693"/>
    </source>
</evidence>
<dbReference type="Gene3D" id="3.40.640.10">
    <property type="entry name" value="Type I PLP-dependent aspartate aminotransferase-like (Major domain)"/>
    <property type="match status" value="1"/>
</dbReference>
<evidence type="ECO:0000259" key="9">
    <source>
        <dbReference type="Pfam" id="PF00155"/>
    </source>
</evidence>
<protein>
    <recommendedName>
        <fullName evidence="2">8-amino-7-oxononanoate synthase</fullName>
        <ecNumber evidence="2">2.3.1.47</ecNumber>
    </recommendedName>
    <alternativeName>
        <fullName evidence="5">7-keto-8-amino-pelargonic acid synthase</fullName>
    </alternativeName>
    <alternativeName>
        <fullName evidence="6">8-amino-7-ketopelargonate synthase</fullName>
    </alternativeName>
</protein>
<evidence type="ECO:0000256" key="7">
    <source>
        <dbReference type="ARBA" id="ARBA00047715"/>
    </source>
</evidence>
<comment type="caution">
    <text evidence="10">The sequence shown here is derived from an EMBL/GenBank/DDBJ whole genome shotgun (WGS) entry which is preliminary data.</text>
</comment>
<dbReference type="Proteomes" id="UP000325690">
    <property type="component" value="Unassembled WGS sequence"/>
</dbReference>
<evidence type="ECO:0000256" key="1">
    <source>
        <dbReference type="ARBA" id="ARBA00001933"/>
    </source>
</evidence>
<dbReference type="InterPro" id="IPR015422">
    <property type="entry name" value="PyrdxlP-dep_Trfase_small"/>
</dbReference>
<dbReference type="InterPro" id="IPR001917">
    <property type="entry name" value="Aminotrans_II_pyridoxalP_BS"/>
</dbReference>
<evidence type="ECO:0000256" key="3">
    <source>
        <dbReference type="ARBA" id="ARBA00022679"/>
    </source>
</evidence>
<dbReference type="AlphaFoldDB" id="A0A5N5V2R8"/>
<evidence type="ECO:0000313" key="11">
    <source>
        <dbReference type="Proteomes" id="UP000325690"/>
    </source>
</evidence>
<keyword evidence="10" id="KW-0436">Ligase</keyword>
<dbReference type="InterPro" id="IPR015424">
    <property type="entry name" value="PyrdxlP-dep_Trfase"/>
</dbReference>
<dbReference type="InterPro" id="IPR015421">
    <property type="entry name" value="PyrdxlP-dep_Trfase_major"/>
</dbReference>
<dbReference type="GO" id="GO:0030170">
    <property type="term" value="F:pyridoxal phosphate binding"/>
    <property type="evidence" value="ECO:0007669"/>
    <property type="project" value="InterPro"/>
</dbReference>
<dbReference type="Pfam" id="PF00155">
    <property type="entry name" value="Aminotran_1_2"/>
    <property type="match status" value="1"/>
</dbReference>
<evidence type="ECO:0000256" key="6">
    <source>
        <dbReference type="ARBA" id="ARBA00033381"/>
    </source>
</evidence>
<dbReference type="PANTHER" id="PTHR13693">
    <property type="entry name" value="CLASS II AMINOTRANSFERASE/8-AMINO-7-OXONONANOATE SYNTHASE"/>
    <property type="match status" value="1"/>
</dbReference>
<comment type="cofactor">
    <cofactor evidence="1 8">
        <name>pyridoxal 5'-phosphate</name>
        <dbReference type="ChEBI" id="CHEBI:597326"/>
    </cofactor>
</comment>
<gene>
    <name evidence="10" type="ORF">MPHL21000_11860</name>
</gene>
<dbReference type="PROSITE" id="PS00599">
    <property type="entry name" value="AA_TRANSFER_CLASS_2"/>
    <property type="match status" value="1"/>
</dbReference>
<evidence type="ECO:0000256" key="5">
    <source>
        <dbReference type="ARBA" id="ARBA00032610"/>
    </source>
</evidence>
<dbReference type="SUPFAM" id="SSF53383">
    <property type="entry name" value="PLP-dependent transferases"/>
    <property type="match status" value="1"/>
</dbReference>
<comment type="catalytic activity">
    <reaction evidence="7">
        <text>6-carboxyhexanoyl-[ACP] + L-alanine + H(+) = (8S)-8-amino-7-oxononanoate + holo-[ACP] + CO2</text>
        <dbReference type="Rhea" id="RHEA:42288"/>
        <dbReference type="Rhea" id="RHEA-COMP:9685"/>
        <dbReference type="Rhea" id="RHEA-COMP:9955"/>
        <dbReference type="ChEBI" id="CHEBI:15378"/>
        <dbReference type="ChEBI" id="CHEBI:16526"/>
        <dbReference type="ChEBI" id="CHEBI:57972"/>
        <dbReference type="ChEBI" id="CHEBI:64479"/>
        <dbReference type="ChEBI" id="CHEBI:78846"/>
        <dbReference type="ChEBI" id="CHEBI:149468"/>
        <dbReference type="EC" id="2.3.1.47"/>
    </reaction>
</comment>
<sequence length="394" mass="40572">MNDGLRATAAAALADMTAAGTLKTPPVLDAAQGPLSRLRGDTRDVLVACSNDYLGLAADPRVVAATADGLHRYGAGTASVRFICGTFTPHVELERDIAELVGAEAALTFVSCWDANAAAITTLADERTAIFSDALNHASIIDAIRLSRAGHKAVYPHVDLTALEEALSAATGWERRIVVTDGVFSMEGDIAPLADLVELCRRHDAVLMVDDSHGVGVMGDDGRGTPAAAGVLGEIDVLTGTLGKALGGAAGGYVASCTEVVDLLAQVARPSLFSNALPVPTACGAREAVRILRTEPQRVARLHRVVADLRTGLTGAGLTPLSGPTAIVPIIVGDTARVGRMSARLRDEYGVLVTGFGYPVVPEGTARLRVQANAAMTDDCVARLVTAIAAVAGG</sequence>
<keyword evidence="10" id="KW-0012">Acyltransferase</keyword>
<comment type="similarity">
    <text evidence="8">Belongs to the class-II pyridoxal-phosphate-dependent aminotransferase family.</text>
</comment>
<organism evidence="10 11">
    <name type="scientific">Mycolicibacterium phlei DSM 43239 = CCUG 21000</name>
    <dbReference type="NCBI Taxonomy" id="1226750"/>
    <lineage>
        <taxon>Bacteria</taxon>
        <taxon>Bacillati</taxon>
        <taxon>Actinomycetota</taxon>
        <taxon>Actinomycetes</taxon>
        <taxon>Mycobacteriales</taxon>
        <taxon>Mycobacteriaceae</taxon>
        <taxon>Mycolicibacterium</taxon>
    </lineage>
</organism>
<dbReference type="GeneID" id="74304094"/>
<evidence type="ECO:0000256" key="4">
    <source>
        <dbReference type="ARBA" id="ARBA00022898"/>
    </source>
</evidence>
<dbReference type="RefSeq" id="WP_061482515.1">
    <property type="nucleotide sequence ID" value="NZ_ANBO01000041.1"/>
</dbReference>
<proteinExistence type="inferred from homology"/>
<evidence type="ECO:0000313" key="10">
    <source>
        <dbReference type="EMBL" id="KAB7756191.1"/>
    </source>
</evidence>
<dbReference type="EMBL" id="ANBP01000013">
    <property type="protein sequence ID" value="KAB7756191.1"/>
    <property type="molecule type" value="Genomic_DNA"/>
</dbReference>
<dbReference type="GO" id="GO:0008710">
    <property type="term" value="F:8-amino-7-oxononanoate synthase activity"/>
    <property type="evidence" value="ECO:0007669"/>
    <property type="project" value="UniProtKB-EC"/>
</dbReference>
<keyword evidence="3 10" id="KW-0808">Transferase</keyword>
<reference evidence="10 11" key="1">
    <citation type="submission" date="2012-10" db="EMBL/GenBank/DDBJ databases">
        <title>The draft sequence of the Mycobacterium pheli genome.</title>
        <authorList>
            <person name="Pettersson B.M.F."/>
            <person name="Das S."/>
            <person name="Dasgupta S."/>
            <person name="Bhattacharya A."/>
            <person name="Kirsebom L.A."/>
        </authorList>
    </citation>
    <scope>NUCLEOTIDE SEQUENCE [LARGE SCALE GENOMIC DNA]</scope>
    <source>
        <strain evidence="10 11">CCUG 21000</strain>
    </source>
</reference>
<dbReference type="Gene3D" id="3.90.1150.10">
    <property type="entry name" value="Aspartate Aminotransferase, domain 1"/>
    <property type="match status" value="1"/>
</dbReference>
<keyword evidence="11" id="KW-1185">Reference proteome</keyword>
<evidence type="ECO:0000256" key="2">
    <source>
        <dbReference type="ARBA" id="ARBA00013187"/>
    </source>
</evidence>
<accession>A0A5N5V2R8</accession>
<dbReference type="InterPro" id="IPR050087">
    <property type="entry name" value="AON_synthase_class-II"/>
</dbReference>
<dbReference type="GO" id="GO:0016874">
    <property type="term" value="F:ligase activity"/>
    <property type="evidence" value="ECO:0007669"/>
    <property type="project" value="UniProtKB-KW"/>
</dbReference>